<dbReference type="InterPro" id="IPR004072">
    <property type="entry name" value="Vmron_rcpt_1"/>
</dbReference>
<dbReference type="PROSITE" id="PS50262">
    <property type="entry name" value="G_PROTEIN_RECEP_F1_2"/>
    <property type="match status" value="1"/>
</dbReference>
<name>A0AAV7QJ39_PLEWA</name>
<dbReference type="GO" id="GO:0005886">
    <property type="term" value="C:plasma membrane"/>
    <property type="evidence" value="ECO:0007669"/>
    <property type="project" value="UniProtKB-SubCell"/>
</dbReference>
<dbReference type="EMBL" id="JANPWB010000010">
    <property type="protein sequence ID" value="KAJ1138290.1"/>
    <property type="molecule type" value="Genomic_DNA"/>
</dbReference>
<comment type="caution">
    <text evidence="13">The sequence shown here is derived from an EMBL/GenBank/DDBJ whole genome shotgun (WGS) entry which is preliminary data.</text>
</comment>
<dbReference type="GO" id="GO:0019236">
    <property type="term" value="P:response to pheromone"/>
    <property type="evidence" value="ECO:0007669"/>
    <property type="project" value="UniProtKB-KW"/>
</dbReference>
<feature type="transmembrane region" description="Helical" evidence="11">
    <location>
        <begin position="79"/>
        <end position="99"/>
    </location>
</feature>
<dbReference type="InterPro" id="IPR017452">
    <property type="entry name" value="GPCR_Rhodpsn_7TM"/>
</dbReference>
<sequence length="332" mass="36909">MQSCAQASRPPSRPGGRFRHRAHFAVTRGALSRLAPSSLLSFYVCSAYKENGLVTSDVILVNLTAYNLVMLLTRGLPNILFIFGLANVLSDAHCQLLVYTSRVCRAMSICLTCFLSCFQCVTIMSTSSTCMSVRLRLQANVGPIIIFLLIMNGTMCIAPLLFTVSGTNVTNLEYAFRVSYCIVILPDKASLVSNNFILFARDFVFVTGMSVASGSMLFTLYKHRKQVKGIRSAERTQALCAEVRASKMVSALVALYVLFFGIDNSIWFYQNTSPKNILTSTSEIRSFFSVCYASVFPFIIVFFSRKLLLSIRRYTKEKHHISKGISAITIAK</sequence>
<evidence type="ECO:0000256" key="9">
    <source>
        <dbReference type="ARBA" id="ARBA00023170"/>
    </source>
</evidence>
<proteinExistence type="inferred from homology"/>
<evidence type="ECO:0000256" key="8">
    <source>
        <dbReference type="ARBA" id="ARBA00023136"/>
    </source>
</evidence>
<feature type="domain" description="G-protein coupled receptors family 1 profile" evidence="12">
    <location>
        <begin position="37"/>
        <end position="300"/>
    </location>
</feature>
<dbReference type="GO" id="GO:0016503">
    <property type="term" value="F:pheromone receptor activity"/>
    <property type="evidence" value="ECO:0007669"/>
    <property type="project" value="InterPro"/>
</dbReference>
<feature type="transmembrane region" description="Helical" evidence="11">
    <location>
        <begin position="203"/>
        <end position="221"/>
    </location>
</feature>
<dbReference type="SUPFAM" id="SSF81321">
    <property type="entry name" value="Family A G protein-coupled receptor-like"/>
    <property type="match status" value="1"/>
</dbReference>
<protein>
    <recommendedName>
        <fullName evidence="11">Vomeronasal type-1 receptor</fullName>
    </recommendedName>
</protein>
<evidence type="ECO:0000313" key="14">
    <source>
        <dbReference type="Proteomes" id="UP001066276"/>
    </source>
</evidence>
<organism evidence="13 14">
    <name type="scientific">Pleurodeles waltl</name>
    <name type="common">Iberian ribbed newt</name>
    <dbReference type="NCBI Taxonomy" id="8319"/>
    <lineage>
        <taxon>Eukaryota</taxon>
        <taxon>Metazoa</taxon>
        <taxon>Chordata</taxon>
        <taxon>Craniata</taxon>
        <taxon>Vertebrata</taxon>
        <taxon>Euteleostomi</taxon>
        <taxon>Amphibia</taxon>
        <taxon>Batrachia</taxon>
        <taxon>Caudata</taxon>
        <taxon>Salamandroidea</taxon>
        <taxon>Salamandridae</taxon>
        <taxon>Pleurodelinae</taxon>
        <taxon>Pleurodeles</taxon>
    </lineage>
</organism>
<dbReference type="Proteomes" id="UP001066276">
    <property type="component" value="Chromosome 6"/>
</dbReference>
<keyword evidence="5 11" id="KW-0812">Transmembrane</keyword>
<comment type="similarity">
    <text evidence="2 11">Belongs to the G-protein coupled receptor 1 family.</text>
</comment>
<keyword evidence="7 11" id="KW-0297">G-protein coupled receptor</keyword>
<dbReference type="PANTHER" id="PTHR24062">
    <property type="entry name" value="VOMERONASAL TYPE-1 RECEPTOR"/>
    <property type="match status" value="1"/>
</dbReference>
<gene>
    <name evidence="13" type="ORF">NDU88_004681</name>
</gene>
<evidence type="ECO:0000256" key="1">
    <source>
        <dbReference type="ARBA" id="ARBA00004651"/>
    </source>
</evidence>
<dbReference type="AlphaFoldDB" id="A0AAV7QJ39"/>
<feature type="transmembrane region" description="Helical" evidence="11">
    <location>
        <begin position="106"/>
        <end position="124"/>
    </location>
</feature>
<keyword evidence="3 11" id="KW-1003">Cell membrane</keyword>
<evidence type="ECO:0000256" key="6">
    <source>
        <dbReference type="ARBA" id="ARBA00022989"/>
    </source>
</evidence>
<dbReference type="Pfam" id="PF03402">
    <property type="entry name" value="V1R"/>
    <property type="match status" value="1"/>
</dbReference>
<keyword evidence="4 11" id="KW-0589">Pheromone response</keyword>
<evidence type="ECO:0000313" key="13">
    <source>
        <dbReference type="EMBL" id="KAJ1138290.1"/>
    </source>
</evidence>
<evidence type="ECO:0000256" key="10">
    <source>
        <dbReference type="ARBA" id="ARBA00023224"/>
    </source>
</evidence>
<feature type="transmembrane region" description="Helical" evidence="11">
    <location>
        <begin position="249"/>
        <end position="269"/>
    </location>
</feature>
<evidence type="ECO:0000256" key="5">
    <source>
        <dbReference type="ARBA" id="ARBA00022692"/>
    </source>
</evidence>
<dbReference type="Gene3D" id="1.20.1070.10">
    <property type="entry name" value="Rhodopsin 7-helix transmembrane proteins"/>
    <property type="match status" value="1"/>
</dbReference>
<reference evidence="13" key="1">
    <citation type="journal article" date="2022" name="bioRxiv">
        <title>Sequencing and chromosome-scale assembly of the giantPleurodeles waltlgenome.</title>
        <authorList>
            <person name="Brown T."/>
            <person name="Elewa A."/>
            <person name="Iarovenko S."/>
            <person name="Subramanian E."/>
            <person name="Araus A.J."/>
            <person name="Petzold A."/>
            <person name="Susuki M."/>
            <person name="Suzuki K.-i.T."/>
            <person name="Hayashi T."/>
            <person name="Toyoda A."/>
            <person name="Oliveira C."/>
            <person name="Osipova E."/>
            <person name="Leigh N.D."/>
            <person name="Simon A."/>
            <person name="Yun M.H."/>
        </authorList>
    </citation>
    <scope>NUCLEOTIDE SEQUENCE</scope>
    <source>
        <strain evidence="13">20211129_DDA</strain>
        <tissue evidence="13">Liver</tissue>
    </source>
</reference>
<evidence type="ECO:0000259" key="12">
    <source>
        <dbReference type="PROSITE" id="PS50262"/>
    </source>
</evidence>
<evidence type="ECO:0000256" key="4">
    <source>
        <dbReference type="ARBA" id="ARBA00022507"/>
    </source>
</evidence>
<comment type="subcellular location">
    <subcellularLocation>
        <location evidence="1 11">Cell membrane</location>
        <topology evidence="1 11">Multi-pass membrane protein</topology>
    </subcellularLocation>
</comment>
<evidence type="ECO:0000256" key="2">
    <source>
        <dbReference type="ARBA" id="ARBA00010663"/>
    </source>
</evidence>
<evidence type="ECO:0000256" key="11">
    <source>
        <dbReference type="RuleBase" id="RU364061"/>
    </source>
</evidence>
<keyword evidence="14" id="KW-1185">Reference proteome</keyword>
<accession>A0AAV7QJ39</accession>
<keyword evidence="8 11" id="KW-0472">Membrane</keyword>
<evidence type="ECO:0000256" key="3">
    <source>
        <dbReference type="ARBA" id="ARBA00022475"/>
    </source>
</evidence>
<feature type="transmembrane region" description="Helical" evidence="11">
    <location>
        <begin position="144"/>
        <end position="162"/>
    </location>
</feature>
<keyword evidence="10 11" id="KW-0807">Transducer</keyword>
<keyword evidence="9 11" id="KW-0675">Receptor</keyword>
<evidence type="ECO:0000256" key="7">
    <source>
        <dbReference type="ARBA" id="ARBA00023040"/>
    </source>
</evidence>
<keyword evidence="6 11" id="KW-1133">Transmembrane helix</keyword>
<feature type="transmembrane region" description="Helical" evidence="11">
    <location>
        <begin position="284"/>
        <end position="303"/>
    </location>
</feature>